<accession>A0A5C7FZR0</accession>
<dbReference type="PANTHER" id="PTHR30203">
    <property type="entry name" value="OUTER MEMBRANE CATION EFFLUX PROTEIN"/>
    <property type="match status" value="1"/>
</dbReference>
<dbReference type="InterPro" id="IPR003423">
    <property type="entry name" value="OMP_efflux"/>
</dbReference>
<evidence type="ECO:0000313" key="4">
    <source>
        <dbReference type="Proteomes" id="UP000321413"/>
    </source>
</evidence>
<feature type="signal peptide" evidence="2">
    <location>
        <begin position="1"/>
        <end position="37"/>
    </location>
</feature>
<dbReference type="AlphaFoldDB" id="A0A5C7FZR0"/>
<evidence type="ECO:0000313" key="3">
    <source>
        <dbReference type="EMBL" id="TXF98360.1"/>
    </source>
</evidence>
<evidence type="ECO:0000256" key="2">
    <source>
        <dbReference type="SAM" id="SignalP"/>
    </source>
</evidence>
<reference evidence="3 4" key="1">
    <citation type="submission" date="2019-08" db="EMBL/GenBank/DDBJ databases">
        <title>Massilia golmudensis sp. nov., isolated from sand in the Qinghai-Tibetan Plateau.</title>
        <authorList>
            <person name="Zhang B."/>
        </authorList>
    </citation>
    <scope>NUCLEOTIDE SEQUENCE [LARGE SCALE GENOMIC DNA]</scope>
    <source>
        <strain evidence="3 4">GEM5</strain>
    </source>
</reference>
<sequence length="444" mass="48713">MFIPYIAPVLARHRACRHGARLVLASLISALCGGAGAANSPLTLQEAQFRAVERSRLLAAKDYAVLASREQAAAAERLPDPVLKVGVDNVPVEGPDRFSTTRDFMTQRRIGLMQDLTRADKRRLRAERFEREADKTSAEKTAAAAAIERDTAVAWLERYYAEAMAGLVAEQEQQAGQEVAAAEAAYRGGRGAQADIFTARGEAVALADRARELGRRVANAKLALARWIGEAAQLPLEGKPVLDAVPLDPGTLETQLGHHPEIAVLRKQEDIAATEAALARADKKPDWSVEVAFQQRGHAYSNMLSVGLSVPLQWNQSNRQDREVSARLAQLEQAKAESEDALRAHVAEVGAMLNEWQSNRERQTRLEQDLLPLARSRTTSAVAQYRGGKMSLADVLAARRSELDARLQVLQLEADTGRLWAQLRFLVPAGRQHNANPGTDRRQQ</sequence>
<name>A0A5C7FZR0_9BURK</name>
<dbReference type="RefSeq" id="WP_147935901.1">
    <property type="nucleotide sequence ID" value="NZ_VPFD01000018.1"/>
</dbReference>
<evidence type="ECO:0000256" key="1">
    <source>
        <dbReference type="ARBA" id="ARBA00007613"/>
    </source>
</evidence>
<feature type="chain" id="PRO_5022861735" evidence="2">
    <location>
        <begin position="38"/>
        <end position="444"/>
    </location>
</feature>
<dbReference type="SUPFAM" id="SSF56954">
    <property type="entry name" value="Outer membrane efflux proteins (OEP)"/>
    <property type="match status" value="1"/>
</dbReference>
<dbReference type="GO" id="GO:0015562">
    <property type="term" value="F:efflux transmembrane transporter activity"/>
    <property type="evidence" value="ECO:0007669"/>
    <property type="project" value="InterPro"/>
</dbReference>
<dbReference type="Gene3D" id="1.20.1600.10">
    <property type="entry name" value="Outer membrane efflux proteins (OEP)"/>
    <property type="match status" value="1"/>
</dbReference>
<comment type="similarity">
    <text evidence="1">Belongs to the outer membrane factor (OMF) (TC 1.B.17) family.</text>
</comment>
<organism evidence="3 4">
    <name type="scientific">Massilia arenae</name>
    <dbReference type="NCBI Taxonomy" id="2603288"/>
    <lineage>
        <taxon>Bacteria</taxon>
        <taxon>Pseudomonadati</taxon>
        <taxon>Pseudomonadota</taxon>
        <taxon>Betaproteobacteria</taxon>
        <taxon>Burkholderiales</taxon>
        <taxon>Oxalobacteraceae</taxon>
        <taxon>Telluria group</taxon>
        <taxon>Massilia</taxon>
    </lineage>
</organism>
<keyword evidence="2" id="KW-0732">Signal</keyword>
<gene>
    <name evidence="3" type="ORF">FVD38_16940</name>
</gene>
<protein>
    <submittedName>
        <fullName evidence="3">TolC family protein</fullName>
    </submittedName>
</protein>
<keyword evidence="4" id="KW-1185">Reference proteome</keyword>
<proteinExistence type="inferred from homology"/>
<dbReference type="EMBL" id="VPFD01000018">
    <property type="protein sequence ID" value="TXF98360.1"/>
    <property type="molecule type" value="Genomic_DNA"/>
</dbReference>
<comment type="caution">
    <text evidence="3">The sequence shown here is derived from an EMBL/GenBank/DDBJ whole genome shotgun (WGS) entry which is preliminary data.</text>
</comment>
<dbReference type="Proteomes" id="UP000321413">
    <property type="component" value="Unassembled WGS sequence"/>
</dbReference>
<dbReference type="Pfam" id="PF02321">
    <property type="entry name" value="OEP"/>
    <property type="match status" value="1"/>
</dbReference>
<dbReference type="InterPro" id="IPR010131">
    <property type="entry name" value="MdtP/NodT-like"/>
</dbReference>